<evidence type="ECO:0000313" key="2">
    <source>
        <dbReference type="EMBL" id="MPC56920.1"/>
    </source>
</evidence>
<proteinExistence type="predicted"/>
<comment type="caution">
    <text evidence="2">The sequence shown here is derived from an EMBL/GenBank/DDBJ whole genome shotgun (WGS) entry which is preliminary data.</text>
</comment>
<evidence type="ECO:0000256" key="1">
    <source>
        <dbReference type="SAM" id="MobiDB-lite"/>
    </source>
</evidence>
<dbReference type="EMBL" id="VSRR010014356">
    <property type="protein sequence ID" value="MPC56920.1"/>
    <property type="molecule type" value="Genomic_DNA"/>
</dbReference>
<gene>
    <name evidence="2" type="ORF">E2C01_050887</name>
</gene>
<protein>
    <submittedName>
        <fullName evidence="2">Uncharacterized protein</fullName>
    </submittedName>
</protein>
<sequence>MMRTNDVCLVAGQVAVTHAAAIPDTTTLPPLSKAGNMHPYHNWGAGALIPRATRPFMGHGDARTVGGWILATRESPHPYPPSQCHGKNKDKQPVGKPCVGVGVEE</sequence>
<dbReference type="AlphaFoldDB" id="A0A5B7G9H5"/>
<keyword evidence="3" id="KW-1185">Reference proteome</keyword>
<accession>A0A5B7G9H5</accession>
<feature type="region of interest" description="Disordered" evidence="1">
    <location>
        <begin position="72"/>
        <end position="105"/>
    </location>
</feature>
<evidence type="ECO:0000313" key="3">
    <source>
        <dbReference type="Proteomes" id="UP000324222"/>
    </source>
</evidence>
<organism evidence="2 3">
    <name type="scientific">Portunus trituberculatus</name>
    <name type="common">Swimming crab</name>
    <name type="synonym">Neptunus trituberculatus</name>
    <dbReference type="NCBI Taxonomy" id="210409"/>
    <lineage>
        <taxon>Eukaryota</taxon>
        <taxon>Metazoa</taxon>
        <taxon>Ecdysozoa</taxon>
        <taxon>Arthropoda</taxon>
        <taxon>Crustacea</taxon>
        <taxon>Multicrustacea</taxon>
        <taxon>Malacostraca</taxon>
        <taxon>Eumalacostraca</taxon>
        <taxon>Eucarida</taxon>
        <taxon>Decapoda</taxon>
        <taxon>Pleocyemata</taxon>
        <taxon>Brachyura</taxon>
        <taxon>Eubrachyura</taxon>
        <taxon>Portunoidea</taxon>
        <taxon>Portunidae</taxon>
        <taxon>Portuninae</taxon>
        <taxon>Portunus</taxon>
    </lineage>
</organism>
<dbReference type="Proteomes" id="UP000324222">
    <property type="component" value="Unassembled WGS sequence"/>
</dbReference>
<name>A0A5B7G9H5_PORTR</name>
<reference evidence="2 3" key="1">
    <citation type="submission" date="2019-05" db="EMBL/GenBank/DDBJ databases">
        <title>Another draft genome of Portunus trituberculatus and its Hox gene families provides insights of decapod evolution.</title>
        <authorList>
            <person name="Jeong J.-H."/>
            <person name="Song I."/>
            <person name="Kim S."/>
            <person name="Choi T."/>
            <person name="Kim D."/>
            <person name="Ryu S."/>
            <person name="Kim W."/>
        </authorList>
    </citation>
    <scope>NUCLEOTIDE SEQUENCE [LARGE SCALE GENOMIC DNA]</scope>
    <source>
        <tissue evidence="2">Muscle</tissue>
    </source>
</reference>